<reference evidence="3" key="1">
    <citation type="journal article" date="2005" name="Nature">
        <title>The map-based sequence of the rice genome.</title>
        <authorList>
            <consortium name="International rice genome sequencing project (IRGSP)"/>
            <person name="Matsumoto T."/>
            <person name="Wu J."/>
            <person name="Kanamori H."/>
            <person name="Katayose Y."/>
            <person name="Fujisawa M."/>
            <person name="Namiki N."/>
            <person name="Mizuno H."/>
            <person name="Yamamoto K."/>
            <person name="Antonio B.A."/>
            <person name="Baba T."/>
            <person name="Sakata K."/>
            <person name="Nagamura Y."/>
            <person name="Aoki H."/>
            <person name="Arikawa K."/>
            <person name="Arita K."/>
            <person name="Bito T."/>
            <person name="Chiden Y."/>
            <person name="Fujitsuka N."/>
            <person name="Fukunaka R."/>
            <person name="Hamada M."/>
            <person name="Harada C."/>
            <person name="Hayashi A."/>
            <person name="Hijishita S."/>
            <person name="Honda M."/>
            <person name="Hosokawa S."/>
            <person name="Ichikawa Y."/>
            <person name="Idonuma A."/>
            <person name="Iijima M."/>
            <person name="Ikeda M."/>
            <person name="Ikeno M."/>
            <person name="Ito K."/>
            <person name="Ito S."/>
            <person name="Ito T."/>
            <person name="Ito Y."/>
            <person name="Ito Y."/>
            <person name="Iwabuchi A."/>
            <person name="Kamiya K."/>
            <person name="Karasawa W."/>
            <person name="Kurita K."/>
            <person name="Katagiri S."/>
            <person name="Kikuta A."/>
            <person name="Kobayashi H."/>
            <person name="Kobayashi N."/>
            <person name="Machita K."/>
            <person name="Maehara T."/>
            <person name="Masukawa M."/>
            <person name="Mizubayashi T."/>
            <person name="Mukai Y."/>
            <person name="Nagasaki H."/>
            <person name="Nagata Y."/>
            <person name="Naito S."/>
            <person name="Nakashima M."/>
            <person name="Nakama Y."/>
            <person name="Nakamichi Y."/>
            <person name="Nakamura M."/>
            <person name="Meguro A."/>
            <person name="Negishi M."/>
            <person name="Ohta I."/>
            <person name="Ohta T."/>
            <person name="Okamoto M."/>
            <person name="Ono N."/>
            <person name="Saji S."/>
            <person name="Sakaguchi M."/>
            <person name="Sakai K."/>
            <person name="Shibata M."/>
            <person name="Shimokawa T."/>
            <person name="Song J."/>
            <person name="Takazaki Y."/>
            <person name="Terasawa K."/>
            <person name="Tsugane M."/>
            <person name="Tsuji K."/>
            <person name="Ueda S."/>
            <person name="Waki K."/>
            <person name="Yamagata H."/>
            <person name="Yamamoto M."/>
            <person name="Yamamoto S."/>
            <person name="Yamane H."/>
            <person name="Yoshiki S."/>
            <person name="Yoshihara R."/>
            <person name="Yukawa K."/>
            <person name="Zhong H."/>
            <person name="Yano M."/>
            <person name="Yuan Q."/>
            <person name="Ouyang S."/>
            <person name="Liu J."/>
            <person name="Jones K.M."/>
            <person name="Gansberger K."/>
            <person name="Moffat K."/>
            <person name="Hill J."/>
            <person name="Bera J."/>
            <person name="Fadrosh D."/>
            <person name="Jin S."/>
            <person name="Johri S."/>
            <person name="Kim M."/>
            <person name="Overton L."/>
            <person name="Reardon M."/>
            <person name="Tsitrin T."/>
            <person name="Vuong H."/>
            <person name="Weaver B."/>
            <person name="Ciecko A."/>
            <person name="Tallon L."/>
            <person name="Jackson J."/>
            <person name="Pai G."/>
            <person name="Aken S.V."/>
            <person name="Utterback T."/>
            <person name="Reidmuller S."/>
            <person name="Feldblyum T."/>
            <person name="Hsiao J."/>
            <person name="Zismann V."/>
            <person name="Iobst S."/>
            <person name="de Vazeille A.R."/>
            <person name="Buell C.R."/>
            <person name="Ying K."/>
            <person name="Li Y."/>
            <person name="Lu T."/>
            <person name="Huang Y."/>
            <person name="Zhao Q."/>
            <person name="Feng Q."/>
            <person name="Zhang L."/>
            <person name="Zhu J."/>
            <person name="Weng Q."/>
            <person name="Mu J."/>
            <person name="Lu Y."/>
            <person name="Fan D."/>
            <person name="Liu Y."/>
            <person name="Guan J."/>
            <person name="Zhang Y."/>
            <person name="Yu S."/>
            <person name="Liu X."/>
            <person name="Zhang Y."/>
            <person name="Hong G."/>
            <person name="Han B."/>
            <person name="Choisne N."/>
            <person name="Demange N."/>
            <person name="Orjeda G."/>
            <person name="Samain S."/>
            <person name="Cattolico L."/>
            <person name="Pelletier E."/>
            <person name="Couloux A."/>
            <person name="Segurens B."/>
            <person name="Wincker P."/>
            <person name="D'Hont A."/>
            <person name="Scarpelli C."/>
            <person name="Weissenbach J."/>
            <person name="Salanoubat M."/>
            <person name="Quetier F."/>
            <person name="Yu Y."/>
            <person name="Kim H.R."/>
            <person name="Rambo T."/>
            <person name="Currie J."/>
            <person name="Collura K."/>
            <person name="Luo M."/>
            <person name="Yang T."/>
            <person name="Ammiraju J.S.S."/>
            <person name="Engler F."/>
            <person name="Soderlund C."/>
            <person name="Wing R.A."/>
            <person name="Palmer L.E."/>
            <person name="de la Bastide M."/>
            <person name="Spiegel L."/>
            <person name="Nascimento L."/>
            <person name="Zutavern T."/>
            <person name="O'Shaughnessy A."/>
            <person name="Dike S."/>
            <person name="Dedhia N."/>
            <person name="Preston R."/>
            <person name="Balija V."/>
            <person name="McCombie W.R."/>
            <person name="Chow T."/>
            <person name="Chen H."/>
            <person name="Chung M."/>
            <person name="Chen C."/>
            <person name="Shaw J."/>
            <person name="Wu H."/>
            <person name="Hsiao K."/>
            <person name="Chao Y."/>
            <person name="Chu M."/>
            <person name="Cheng C."/>
            <person name="Hour A."/>
            <person name="Lee P."/>
            <person name="Lin S."/>
            <person name="Lin Y."/>
            <person name="Liou J."/>
            <person name="Liu S."/>
            <person name="Hsing Y."/>
            <person name="Raghuvanshi S."/>
            <person name="Mohanty A."/>
            <person name="Bharti A.K."/>
            <person name="Gaur A."/>
            <person name="Gupta V."/>
            <person name="Kumar D."/>
            <person name="Ravi V."/>
            <person name="Vij S."/>
            <person name="Kapur A."/>
            <person name="Khurana P."/>
            <person name="Khurana P."/>
            <person name="Khurana J.P."/>
            <person name="Tyagi A.K."/>
            <person name="Gaikwad K."/>
            <person name="Singh A."/>
            <person name="Dalal V."/>
            <person name="Srivastava S."/>
            <person name="Dixit A."/>
            <person name="Pal A.K."/>
            <person name="Ghazi I.A."/>
            <person name="Yadav M."/>
            <person name="Pandit A."/>
            <person name="Bhargava A."/>
            <person name="Sureshbabu K."/>
            <person name="Batra K."/>
            <person name="Sharma T.R."/>
            <person name="Mohapatra T."/>
            <person name="Singh N.K."/>
            <person name="Messing J."/>
            <person name="Nelson A.B."/>
            <person name="Fuks G."/>
            <person name="Kavchok S."/>
            <person name="Keizer G."/>
            <person name="Linton E."/>
            <person name="Llaca V."/>
            <person name="Song R."/>
            <person name="Tanyolac B."/>
            <person name="Young S."/>
            <person name="Ho-Il K."/>
            <person name="Hahn J.H."/>
            <person name="Sangsakoo G."/>
            <person name="Vanavichit A."/>
            <person name="de Mattos Luiz.A.T."/>
            <person name="Zimmer P.D."/>
            <person name="Malone G."/>
            <person name="Dellagostin O."/>
            <person name="de Oliveira A.C."/>
            <person name="Bevan M."/>
            <person name="Bancroft I."/>
            <person name="Minx P."/>
            <person name="Cordum H."/>
            <person name="Wilson R."/>
            <person name="Cheng Z."/>
            <person name="Jin W."/>
            <person name="Jiang J."/>
            <person name="Leong S.A."/>
            <person name="Iwama H."/>
            <person name="Gojobori T."/>
            <person name="Itoh T."/>
            <person name="Niimura Y."/>
            <person name="Fujii Y."/>
            <person name="Habara T."/>
            <person name="Sakai H."/>
            <person name="Sato Y."/>
            <person name="Wilson G."/>
            <person name="Kumar K."/>
            <person name="McCouch S."/>
            <person name="Juretic N."/>
            <person name="Hoen D."/>
            <person name="Wright S."/>
            <person name="Bruskiewich R."/>
            <person name="Bureau T."/>
            <person name="Miyao A."/>
            <person name="Hirochika H."/>
            <person name="Nishikawa T."/>
            <person name="Kadowaki K."/>
            <person name="Sugiura M."/>
            <person name="Burr B."/>
            <person name="Sasaki T."/>
        </authorList>
    </citation>
    <scope>NUCLEOTIDE SEQUENCE [LARGE SCALE GENOMIC DNA]</scope>
    <source>
        <strain evidence="3">cv. Nipponbare</strain>
    </source>
</reference>
<feature type="region of interest" description="Disordered" evidence="1">
    <location>
        <begin position="133"/>
        <end position="171"/>
    </location>
</feature>
<sequence>MECHYSDNKNNFTCICTFYIEHAYFSILLKKLTFLQSQMKNPPLKIPNTTQLPLPYICPSCTRSKLAANITPAASPLQSPAHWASSSRKKNGRAPKPVAAAIASVDHATVDTGTFPLLNPSCPPAPSSFLSGASCTTRTTPTSVSATAETSRTRTKSRKNRTTPTLESMFT</sequence>
<reference evidence="2 3" key="2">
    <citation type="journal article" date="2013" name="Plant Cell Physiol.">
        <title>Rice Annotation Project Database (RAP-DB): an integrative and interactive database for rice genomics.</title>
        <authorList>
            <person name="Sakai H."/>
            <person name="Lee S.S."/>
            <person name="Tanaka T."/>
            <person name="Numa H."/>
            <person name="Kim J."/>
            <person name="Kawahara Y."/>
            <person name="Wakimoto H."/>
            <person name="Yang C.C."/>
            <person name="Iwamoto M."/>
            <person name="Abe T."/>
            <person name="Yamada Y."/>
            <person name="Muto A."/>
            <person name="Inokuchi H."/>
            <person name="Ikemura T."/>
            <person name="Matsumoto T."/>
            <person name="Sasaki T."/>
            <person name="Itoh T."/>
        </authorList>
    </citation>
    <scope>NUCLEOTIDE SEQUENCE [LARGE SCALE GENOMIC DNA]</scope>
    <source>
        <strain evidence="3">cv. Nipponbare</strain>
    </source>
</reference>
<dbReference type="AlphaFoldDB" id="A0A0P0WKN3"/>
<accession>A0A0P0WKN3</accession>
<reference evidence="2 3" key="3">
    <citation type="journal article" date="2013" name="Rice">
        <title>Improvement of the Oryza sativa Nipponbare reference genome using next generation sequence and optical map data.</title>
        <authorList>
            <person name="Kawahara Y."/>
            <person name="de la Bastide M."/>
            <person name="Hamilton J.P."/>
            <person name="Kanamori H."/>
            <person name="McCombie W.R."/>
            <person name="Ouyang S."/>
            <person name="Schwartz D.C."/>
            <person name="Tanaka T."/>
            <person name="Wu J."/>
            <person name="Zhou S."/>
            <person name="Childs K.L."/>
            <person name="Davidson R.M."/>
            <person name="Lin H."/>
            <person name="Quesada-Ocampo L."/>
            <person name="Vaillancourt B."/>
            <person name="Sakai H."/>
            <person name="Lee S.S."/>
            <person name="Kim J."/>
            <person name="Numa H."/>
            <person name="Itoh T."/>
            <person name="Buell C.R."/>
            <person name="Matsumoto T."/>
        </authorList>
    </citation>
    <scope>NUCLEOTIDE SEQUENCE [LARGE SCALE GENOMIC DNA]</scope>
    <source>
        <strain evidence="3">cv. Nipponbare</strain>
    </source>
</reference>
<dbReference type="Proteomes" id="UP000059680">
    <property type="component" value="Chromosome 5"/>
</dbReference>
<organism evidence="2 3">
    <name type="scientific">Oryza sativa subsp. japonica</name>
    <name type="common">Rice</name>
    <dbReference type="NCBI Taxonomy" id="39947"/>
    <lineage>
        <taxon>Eukaryota</taxon>
        <taxon>Viridiplantae</taxon>
        <taxon>Streptophyta</taxon>
        <taxon>Embryophyta</taxon>
        <taxon>Tracheophyta</taxon>
        <taxon>Spermatophyta</taxon>
        <taxon>Magnoliopsida</taxon>
        <taxon>Liliopsida</taxon>
        <taxon>Poales</taxon>
        <taxon>Poaceae</taxon>
        <taxon>BOP clade</taxon>
        <taxon>Oryzoideae</taxon>
        <taxon>Oryzeae</taxon>
        <taxon>Oryzinae</taxon>
        <taxon>Oryza</taxon>
        <taxon>Oryza sativa</taxon>
    </lineage>
</organism>
<dbReference type="InParanoid" id="A0A0P0WKN3"/>
<evidence type="ECO:0000256" key="1">
    <source>
        <dbReference type="SAM" id="MobiDB-lite"/>
    </source>
</evidence>
<feature type="non-terminal residue" evidence="2">
    <location>
        <position position="171"/>
    </location>
</feature>
<feature type="region of interest" description="Disordered" evidence="1">
    <location>
        <begin position="76"/>
        <end position="95"/>
    </location>
</feature>
<keyword evidence="3" id="KW-1185">Reference proteome</keyword>
<proteinExistence type="predicted"/>
<dbReference type="Gramene" id="Os05t0316133-00">
    <property type="protein sequence ID" value="Os05t0316133-00"/>
    <property type="gene ID" value="Os05g0316133"/>
</dbReference>
<dbReference type="EMBL" id="AP014961">
    <property type="protein sequence ID" value="BAS93324.1"/>
    <property type="molecule type" value="Genomic_DNA"/>
</dbReference>
<name>A0A0P0WKN3_ORYSJ</name>
<evidence type="ECO:0000313" key="3">
    <source>
        <dbReference type="Proteomes" id="UP000059680"/>
    </source>
</evidence>
<feature type="compositionally biased region" description="Low complexity" evidence="1">
    <location>
        <begin position="133"/>
        <end position="150"/>
    </location>
</feature>
<protein>
    <submittedName>
        <fullName evidence="2">Os05g0316133 protein</fullName>
    </submittedName>
</protein>
<evidence type="ECO:0000313" key="2">
    <source>
        <dbReference type="EMBL" id="BAS93324.1"/>
    </source>
</evidence>
<gene>
    <name evidence="2" type="ordered locus">Os05g0316133</name>
    <name evidence="2" type="ORF">OSNPB_050316133</name>
</gene>
<dbReference type="PaxDb" id="39947-A0A0P0WKN3"/>